<evidence type="ECO:0000313" key="3">
    <source>
        <dbReference type="EMBL" id="MDC7684426.1"/>
    </source>
</evidence>
<proteinExistence type="predicted"/>
<organism evidence="3 4">
    <name type="scientific">Asticcacaulis aquaticus</name>
    <dbReference type="NCBI Taxonomy" id="2984212"/>
    <lineage>
        <taxon>Bacteria</taxon>
        <taxon>Pseudomonadati</taxon>
        <taxon>Pseudomonadota</taxon>
        <taxon>Alphaproteobacteria</taxon>
        <taxon>Caulobacterales</taxon>
        <taxon>Caulobacteraceae</taxon>
        <taxon>Asticcacaulis</taxon>
    </lineage>
</organism>
<evidence type="ECO:0000313" key="4">
    <source>
        <dbReference type="Proteomes" id="UP001214854"/>
    </source>
</evidence>
<evidence type="ECO:0000259" key="2">
    <source>
        <dbReference type="Pfam" id="PF02371"/>
    </source>
</evidence>
<dbReference type="InterPro" id="IPR003346">
    <property type="entry name" value="Transposase_20"/>
</dbReference>
<dbReference type="PANTHER" id="PTHR33055">
    <property type="entry name" value="TRANSPOSASE FOR INSERTION SEQUENCE ELEMENT IS1111A"/>
    <property type="match status" value="1"/>
</dbReference>
<dbReference type="PANTHER" id="PTHR33055:SF13">
    <property type="entry name" value="TRANSPOSASE"/>
    <property type="match status" value="1"/>
</dbReference>
<dbReference type="EMBL" id="JAQQKX010000012">
    <property type="protein sequence ID" value="MDC7684426.1"/>
    <property type="molecule type" value="Genomic_DNA"/>
</dbReference>
<reference evidence="3 4" key="1">
    <citation type="submission" date="2023-01" db="EMBL/GenBank/DDBJ databases">
        <title>Novel species of the genus Asticcacaulis isolated from rivers.</title>
        <authorList>
            <person name="Lu H."/>
        </authorList>
    </citation>
    <scope>NUCLEOTIDE SEQUENCE [LARGE SCALE GENOMIC DNA]</scope>
    <source>
        <strain evidence="3 4">BYS171W</strain>
    </source>
</reference>
<dbReference type="Pfam" id="PF02371">
    <property type="entry name" value="Transposase_20"/>
    <property type="match status" value="1"/>
</dbReference>
<dbReference type="RefSeq" id="WP_272748900.1">
    <property type="nucleotide sequence ID" value="NZ_JAQQKX010000012.1"/>
</dbReference>
<gene>
    <name evidence="3" type="ORF">PQU92_14155</name>
</gene>
<comment type="caution">
    <text evidence="3">The sequence shown here is derived from an EMBL/GenBank/DDBJ whole genome shotgun (WGS) entry which is preliminary data.</text>
</comment>
<keyword evidence="4" id="KW-1185">Reference proteome</keyword>
<dbReference type="Pfam" id="PF01548">
    <property type="entry name" value="DEDD_Tnp_IS110"/>
    <property type="match status" value="1"/>
</dbReference>
<dbReference type="InterPro" id="IPR002525">
    <property type="entry name" value="Transp_IS110-like_N"/>
</dbReference>
<sequence>MTVIFNIGVDVSKDHLDVFMLPTGEATRLTNTATGFVDLFNWLGNRAIARIVFEATGAYHKSFEQALSARGMPYTKVNPYRARRFAQAIGKLAKTDRVDAALLARMGIALESKPSKPFDQRLDEMKELLVARRSLSKDRTATLTRRKTLKSNLLLAQNAARLRQINLQLASIDKALLGLASQNESFAAKLRLLKTIPGISDKSALTLLIEMPELGEIESKQAASLAGLAPMARQSGIWTGASKITGGRRALRHALYMPALVACRHNPDLKAKYEALRAAGKPAKVALTAIMRKLLIVANACIARNGAWHHKTT</sequence>
<accession>A0ABT5HYA4</accession>
<dbReference type="InterPro" id="IPR047650">
    <property type="entry name" value="Transpos_IS110"/>
</dbReference>
<dbReference type="Proteomes" id="UP001214854">
    <property type="component" value="Unassembled WGS sequence"/>
</dbReference>
<name>A0ABT5HYA4_9CAUL</name>
<protein>
    <submittedName>
        <fullName evidence="3">Transposase</fullName>
    </submittedName>
</protein>
<evidence type="ECO:0000259" key="1">
    <source>
        <dbReference type="Pfam" id="PF01548"/>
    </source>
</evidence>
<feature type="domain" description="Transposase IS116/IS110/IS902 C-terminal" evidence="2">
    <location>
        <begin position="191"/>
        <end position="274"/>
    </location>
</feature>
<feature type="domain" description="Transposase IS110-like N-terminal" evidence="1">
    <location>
        <begin position="7"/>
        <end position="145"/>
    </location>
</feature>